<evidence type="ECO:0000313" key="2">
    <source>
        <dbReference type="Proteomes" id="UP001310594"/>
    </source>
</evidence>
<proteinExistence type="predicted"/>
<gene>
    <name evidence="1" type="ORF">LTR97_011717</name>
</gene>
<name>A0AAN7VMF2_9PEZI</name>
<reference evidence="1" key="1">
    <citation type="submission" date="2023-08" db="EMBL/GenBank/DDBJ databases">
        <title>Black Yeasts Isolated from many extreme environments.</title>
        <authorList>
            <person name="Coleine C."/>
            <person name="Stajich J.E."/>
            <person name="Selbmann L."/>
        </authorList>
    </citation>
    <scope>NUCLEOTIDE SEQUENCE</scope>
    <source>
        <strain evidence="1">CCFEE 5810</strain>
    </source>
</reference>
<evidence type="ECO:0000313" key="1">
    <source>
        <dbReference type="EMBL" id="KAK5691065.1"/>
    </source>
</evidence>
<dbReference type="EMBL" id="JAVRQU010000022">
    <property type="protein sequence ID" value="KAK5691065.1"/>
    <property type="molecule type" value="Genomic_DNA"/>
</dbReference>
<evidence type="ECO:0008006" key="3">
    <source>
        <dbReference type="Google" id="ProtNLM"/>
    </source>
</evidence>
<dbReference type="AlphaFoldDB" id="A0AAN7VMF2"/>
<organism evidence="1 2">
    <name type="scientific">Elasticomyces elasticus</name>
    <dbReference type="NCBI Taxonomy" id="574655"/>
    <lineage>
        <taxon>Eukaryota</taxon>
        <taxon>Fungi</taxon>
        <taxon>Dikarya</taxon>
        <taxon>Ascomycota</taxon>
        <taxon>Pezizomycotina</taxon>
        <taxon>Dothideomycetes</taxon>
        <taxon>Dothideomycetidae</taxon>
        <taxon>Mycosphaerellales</taxon>
        <taxon>Teratosphaeriaceae</taxon>
        <taxon>Elasticomyces</taxon>
    </lineage>
</organism>
<dbReference type="Proteomes" id="UP001310594">
    <property type="component" value="Unassembled WGS sequence"/>
</dbReference>
<protein>
    <recommendedName>
        <fullName evidence="3">F-box domain-containing protein</fullName>
    </recommendedName>
</protein>
<accession>A0AAN7VMF2</accession>
<comment type="caution">
    <text evidence="1">The sequence shown here is derived from an EMBL/GenBank/DDBJ whole genome shotgun (WGS) entry which is preliminary data.</text>
</comment>
<sequence>MAFTSKKVPKRMFLCGPGREVSHHTSKISKTVKLAKTICKPSHAKNDHAARQRDPFRLLNLPAELREMVFEQAAHKFTAVLREEASGQLINDSRLMRVSRQVHAEFSNALCLTRPKLVVHVHDLDFTHLIVFLNKLSAGELASLPTMSPTTTFLVRASAISTIQIRIYLLADNAVSEHAPLDIAELELWIRRCGNATKTGNQVNFTYIVYSNFFMLGSREDSGPRGSENAPKGVDSATVYTLRQEEFVAELDGHGALTESDARISEERVKLILALKSPLPISTREEDKEHRPF</sequence>